<dbReference type="Proteomes" id="UP000315440">
    <property type="component" value="Unassembled WGS sequence"/>
</dbReference>
<dbReference type="EMBL" id="SJPQ01000001">
    <property type="protein sequence ID" value="TWT91067.1"/>
    <property type="molecule type" value="Genomic_DNA"/>
</dbReference>
<name>A0A5C5ZVM5_9BACT</name>
<dbReference type="RefSeq" id="WP_146398474.1">
    <property type="nucleotide sequence ID" value="NZ_SJPQ01000001.1"/>
</dbReference>
<evidence type="ECO:0000256" key="1">
    <source>
        <dbReference type="SAM" id="SignalP"/>
    </source>
</evidence>
<feature type="chain" id="PRO_5023137526" description="Acetyl xylan esterase (AXE1)" evidence="1">
    <location>
        <begin position="21"/>
        <end position="715"/>
    </location>
</feature>
<sequence precursor="true">MLLLRFSILAATAIALTATAAPVPAVDGSTDQRLAPPIHLRRHYFRFDPPATAEAWRERAGEVRRRVQVAAGLWPAPPRREPNAVAHGLVVRDGYTVEKVYLESFPGHFVTGSLYRPKGFAGPRPGVLSPYGHWGGGRYFDLGEAGVKDQIERGAEEDPVGGRYPIQARCVQLARMGCVVFNYDMVGYADSQQLTHRQIHAATEESIAAAIGEGGWGFYSTQAESRLQGPLGLQTFNSRCALDWLAGLPEVDSERLAITGGSSGGTQTLMASAVDQRLDVAFPVVMVSTAMQGGCGCENACCLRVGTGNAEIAALFAPKPLGMASANDWTVETISRGYPEIRHVYDLLGASANTRLRSATEFRHNYNLSSRRAMYAWMNEHLDLGAERPTEERPYRPLSDSELCVWDDQHPAPPSGVEHERALLKAWAAITDRQLDALAPTDEASLVEYRRVVGGALETILAVGDLTAADLRITETDQEDRAPPNVRHLTVLRRSTGAALEAVLVEPQDSCRSVVLWAHERGVAGLYQDNGEFVPEVRGLLDRGVAILAADLLGQGAVEEQRALQFNDDKPLASMTFGYNRPLLAHRAADLLTLAVAARRLAPEADRIELTATAGAAPYAAAAWAVAGDRLSALNIDTGGFRFAGLGSWRHAQFLPGAVKYGDLPAMLALGAPRPLRVIGEGGEGLPLVGRAYEAAGAADRLSVAADGPLIDERD</sequence>
<dbReference type="PANTHER" id="PTHR22946">
    <property type="entry name" value="DIENELACTONE HYDROLASE DOMAIN-CONTAINING PROTEIN-RELATED"/>
    <property type="match status" value="1"/>
</dbReference>
<gene>
    <name evidence="2" type="ORF">Mal64_14660</name>
</gene>
<organism evidence="2 3">
    <name type="scientific">Pseudobythopirellula maris</name>
    <dbReference type="NCBI Taxonomy" id="2527991"/>
    <lineage>
        <taxon>Bacteria</taxon>
        <taxon>Pseudomonadati</taxon>
        <taxon>Planctomycetota</taxon>
        <taxon>Planctomycetia</taxon>
        <taxon>Pirellulales</taxon>
        <taxon>Lacipirellulaceae</taxon>
        <taxon>Pseudobythopirellula</taxon>
    </lineage>
</organism>
<comment type="caution">
    <text evidence="2">The sequence shown here is derived from an EMBL/GenBank/DDBJ whole genome shotgun (WGS) entry which is preliminary data.</text>
</comment>
<dbReference type="PANTHER" id="PTHR22946:SF8">
    <property type="entry name" value="ACETYL XYLAN ESTERASE DOMAIN-CONTAINING PROTEIN"/>
    <property type="match status" value="1"/>
</dbReference>
<reference evidence="2 3" key="1">
    <citation type="submission" date="2019-02" db="EMBL/GenBank/DDBJ databases">
        <title>Deep-cultivation of Planctomycetes and their phenomic and genomic characterization uncovers novel biology.</title>
        <authorList>
            <person name="Wiegand S."/>
            <person name="Jogler M."/>
            <person name="Boedeker C."/>
            <person name="Pinto D."/>
            <person name="Vollmers J."/>
            <person name="Rivas-Marin E."/>
            <person name="Kohn T."/>
            <person name="Peeters S.H."/>
            <person name="Heuer A."/>
            <person name="Rast P."/>
            <person name="Oberbeckmann S."/>
            <person name="Bunk B."/>
            <person name="Jeske O."/>
            <person name="Meyerdierks A."/>
            <person name="Storesund J.E."/>
            <person name="Kallscheuer N."/>
            <person name="Luecker S."/>
            <person name="Lage O.M."/>
            <person name="Pohl T."/>
            <person name="Merkel B.J."/>
            <person name="Hornburger P."/>
            <person name="Mueller R.-W."/>
            <person name="Bruemmer F."/>
            <person name="Labrenz M."/>
            <person name="Spormann A.M."/>
            <person name="Op Den Camp H."/>
            <person name="Overmann J."/>
            <person name="Amann R."/>
            <person name="Jetten M.S.M."/>
            <person name="Mascher T."/>
            <person name="Medema M.H."/>
            <person name="Devos D.P."/>
            <person name="Kaster A.-K."/>
            <person name="Ovreas L."/>
            <person name="Rohde M."/>
            <person name="Galperin M.Y."/>
            <person name="Jogler C."/>
        </authorList>
    </citation>
    <scope>NUCLEOTIDE SEQUENCE [LARGE SCALE GENOMIC DNA]</scope>
    <source>
        <strain evidence="2 3">Mal64</strain>
    </source>
</reference>
<dbReference type="OrthoDB" id="244125at2"/>
<evidence type="ECO:0008006" key="4">
    <source>
        <dbReference type="Google" id="ProtNLM"/>
    </source>
</evidence>
<keyword evidence="3" id="KW-1185">Reference proteome</keyword>
<evidence type="ECO:0000313" key="2">
    <source>
        <dbReference type="EMBL" id="TWT91067.1"/>
    </source>
</evidence>
<keyword evidence="1" id="KW-0732">Signal</keyword>
<proteinExistence type="predicted"/>
<evidence type="ECO:0000313" key="3">
    <source>
        <dbReference type="Proteomes" id="UP000315440"/>
    </source>
</evidence>
<protein>
    <recommendedName>
        <fullName evidence="4">Acetyl xylan esterase (AXE1)</fullName>
    </recommendedName>
</protein>
<dbReference type="Gene3D" id="3.40.50.1820">
    <property type="entry name" value="alpha/beta hydrolase"/>
    <property type="match status" value="2"/>
</dbReference>
<dbReference type="AlphaFoldDB" id="A0A5C5ZVM5"/>
<accession>A0A5C5ZVM5</accession>
<dbReference type="SUPFAM" id="SSF53474">
    <property type="entry name" value="alpha/beta-Hydrolases"/>
    <property type="match status" value="1"/>
</dbReference>
<feature type="signal peptide" evidence="1">
    <location>
        <begin position="1"/>
        <end position="20"/>
    </location>
</feature>
<dbReference type="InterPro" id="IPR050261">
    <property type="entry name" value="FrsA_esterase"/>
</dbReference>
<dbReference type="InterPro" id="IPR029058">
    <property type="entry name" value="AB_hydrolase_fold"/>
</dbReference>